<feature type="signal peptide" evidence="1">
    <location>
        <begin position="1"/>
        <end position="22"/>
    </location>
</feature>
<dbReference type="Proteomes" id="UP000218767">
    <property type="component" value="Unassembled WGS sequence"/>
</dbReference>
<protein>
    <recommendedName>
        <fullName evidence="4">DUF1579 domain-containing protein</fullName>
    </recommendedName>
</protein>
<proteinExistence type="predicted"/>
<feature type="chain" id="PRO_5012472543" description="DUF1579 domain-containing protein" evidence="1">
    <location>
        <begin position="23"/>
        <end position="180"/>
    </location>
</feature>
<accession>A0A2A4WVI6</accession>
<name>A0A2A4WVI6_9GAMM</name>
<evidence type="ECO:0000313" key="3">
    <source>
        <dbReference type="Proteomes" id="UP000218767"/>
    </source>
</evidence>
<reference evidence="3" key="1">
    <citation type="submission" date="2017-08" db="EMBL/GenBank/DDBJ databases">
        <title>A dynamic microbial community with high functional redundancy inhabits the cold, oxic subseafloor aquifer.</title>
        <authorList>
            <person name="Tully B.J."/>
            <person name="Wheat C.G."/>
            <person name="Glazer B.T."/>
            <person name="Huber J.A."/>
        </authorList>
    </citation>
    <scope>NUCLEOTIDE SEQUENCE [LARGE SCALE GENOMIC DNA]</scope>
</reference>
<dbReference type="EMBL" id="NVUL01000105">
    <property type="protein sequence ID" value="PCI74310.1"/>
    <property type="molecule type" value="Genomic_DNA"/>
</dbReference>
<organism evidence="2 3">
    <name type="scientific">SAR86 cluster bacterium</name>
    <dbReference type="NCBI Taxonomy" id="2030880"/>
    <lineage>
        <taxon>Bacteria</taxon>
        <taxon>Pseudomonadati</taxon>
        <taxon>Pseudomonadota</taxon>
        <taxon>Gammaproteobacteria</taxon>
        <taxon>SAR86 cluster</taxon>
    </lineage>
</organism>
<keyword evidence="1" id="KW-0732">Signal</keyword>
<gene>
    <name evidence="2" type="ORF">COB20_15280</name>
</gene>
<evidence type="ECO:0000256" key="1">
    <source>
        <dbReference type="SAM" id="SignalP"/>
    </source>
</evidence>
<evidence type="ECO:0008006" key="4">
    <source>
        <dbReference type="Google" id="ProtNLM"/>
    </source>
</evidence>
<dbReference type="AlphaFoldDB" id="A0A2A4WVI6"/>
<comment type="caution">
    <text evidence="2">The sequence shown here is derived from an EMBL/GenBank/DDBJ whole genome shotgun (WGS) entry which is preliminary data.</text>
</comment>
<evidence type="ECO:0000313" key="2">
    <source>
        <dbReference type="EMBL" id="PCI74310.1"/>
    </source>
</evidence>
<sequence length="180" mass="19603">MRKLHIAALSTAALLLSATAFAGDGFSPDEAFQTMLKLEGKWAGEAQVVPVGQSRDDAAVSATSVSFKNIGNSSVMQTFAAGTPAEMVSMYHQNGKEELIHTHYCAIGNQPSMTFRDSGEEGVIDFRFTKGTNMDVASSPHAHHSFMRMIDENTYETRTENWGGGKVTSVRYTTMKRVAE</sequence>